<evidence type="ECO:0000313" key="3">
    <source>
        <dbReference type="EMBL" id="GGA66447.1"/>
    </source>
</evidence>
<dbReference type="Gene3D" id="3.40.47.10">
    <property type="match status" value="1"/>
</dbReference>
<proteinExistence type="predicted"/>
<dbReference type="Proteomes" id="UP000636264">
    <property type="component" value="Unassembled WGS sequence"/>
</dbReference>
<keyword evidence="4" id="KW-1185">Reference proteome</keyword>
<dbReference type="RefSeq" id="WP_188720951.1">
    <property type="nucleotide sequence ID" value="NZ_BMIF01000005.1"/>
</dbReference>
<sequence length="389" mass="40488">MRHKDDMAAILGVAQVPMRTRIPEMTYPDLLATVAARAVEDAGLARDEIDGLILAQAPTATLGVDEPQYWGIAGLPGAHAFLGRVHVAAASGLSAVRLAASYVASGRAKHVLVVAADLADEGDSLRGALAQMHDPFTSGQAPINAITAAALQSTHYMATHGVSERIFAAPIVKNRLNGVGNPYAQLRKPVTAEEVLDSPVLSWPIKRLESSPRTSGAAAVVIGKANSKRSVRIEGFGNFAGAKSIGAQMVPGWTSYLDGSDVTQAAQRAYSAAGISNPQQELDFAEVYTSFSIFELLSIEGLGLCAKGEAARRIDAGEFHRGSRLPVNATGGATCGNPISAGALVRIADATAQLRGEAGDCQVEIRHGRAVVTAIGGLFQTHEVGVLAI</sequence>
<feature type="domain" description="Thiolase N-terminal" evidence="1">
    <location>
        <begin position="21"/>
        <end position="114"/>
    </location>
</feature>
<dbReference type="AlphaFoldDB" id="A0A916W4B6"/>
<evidence type="ECO:0000259" key="1">
    <source>
        <dbReference type="Pfam" id="PF00108"/>
    </source>
</evidence>
<comment type="caution">
    <text evidence="3">The sequence shown here is derived from an EMBL/GenBank/DDBJ whole genome shotgun (WGS) entry which is preliminary data.</text>
</comment>
<protein>
    <submittedName>
        <fullName evidence="3">Acetyl-CoA acetyltransferase</fullName>
    </submittedName>
</protein>
<dbReference type="GO" id="GO:0003988">
    <property type="term" value="F:acetyl-CoA C-acyltransferase activity"/>
    <property type="evidence" value="ECO:0007669"/>
    <property type="project" value="UniProtKB-ARBA"/>
</dbReference>
<dbReference type="SUPFAM" id="SSF53901">
    <property type="entry name" value="Thiolase-like"/>
    <property type="match status" value="2"/>
</dbReference>
<feature type="domain" description="Thiolase C-terminal" evidence="2">
    <location>
        <begin position="261"/>
        <end position="387"/>
    </location>
</feature>
<dbReference type="Pfam" id="PF22691">
    <property type="entry name" value="Thiolase_C_1"/>
    <property type="match status" value="1"/>
</dbReference>
<accession>A0A916W4B6</accession>
<reference evidence="3" key="1">
    <citation type="journal article" date="2014" name="Int. J. Syst. Evol. Microbiol.">
        <title>Complete genome sequence of Corynebacterium casei LMG S-19264T (=DSM 44701T), isolated from a smear-ripened cheese.</title>
        <authorList>
            <consortium name="US DOE Joint Genome Institute (JGI-PGF)"/>
            <person name="Walter F."/>
            <person name="Albersmeier A."/>
            <person name="Kalinowski J."/>
            <person name="Ruckert C."/>
        </authorList>
    </citation>
    <scope>NUCLEOTIDE SEQUENCE</scope>
    <source>
        <strain evidence="3">CGMCC 1.15320</strain>
    </source>
</reference>
<dbReference type="PANTHER" id="PTHR42870">
    <property type="entry name" value="ACETYL-COA C-ACETYLTRANSFERASE"/>
    <property type="match status" value="1"/>
</dbReference>
<gene>
    <name evidence="3" type="ORF">GCM10011385_20420</name>
</gene>
<evidence type="ECO:0000259" key="2">
    <source>
        <dbReference type="Pfam" id="PF22691"/>
    </source>
</evidence>
<dbReference type="InterPro" id="IPR055140">
    <property type="entry name" value="Thiolase_C_2"/>
</dbReference>
<dbReference type="InterPro" id="IPR020616">
    <property type="entry name" value="Thiolase_N"/>
</dbReference>
<organism evidence="3 4">
    <name type="scientific">Nitratireductor aestuarii</name>
    <dbReference type="NCBI Taxonomy" id="1735103"/>
    <lineage>
        <taxon>Bacteria</taxon>
        <taxon>Pseudomonadati</taxon>
        <taxon>Pseudomonadota</taxon>
        <taxon>Alphaproteobacteria</taxon>
        <taxon>Hyphomicrobiales</taxon>
        <taxon>Phyllobacteriaceae</taxon>
        <taxon>Nitratireductor</taxon>
    </lineage>
</organism>
<dbReference type="EMBL" id="BMIF01000005">
    <property type="protein sequence ID" value="GGA66447.1"/>
    <property type="molecule type" value="Genomic_DNA"/>
</dbReference>
<reference evidence="3" key="2">
    <citation type="submission" date="2020-09" db="EMBL/GenBank/DDBJ databases">
        <authorList>
            <person name="Sun Q."/>
            <person name="Zhou Y."/>
        </authorList>
    </citation>
    <scope>NUCLEOTIDE SEQUENCE</scope>
    <source>
        <strain evidence="3">CGMCC 1.15320</strain>
    </source>
</reference>
<dbReference type="Pfam" id="PF00108">
    <property type="entry name" value="Thiolase_N"/>
    <property type="match status" value="1"/>
</dbReference>
<dbReference type="InterPro" id="IPR016039">
    <property type="entry name" value="Thiolase-like"/>
</dbReference>
<dbReference type="CDD" id="cd00829">
    <property type="entry name" value="SCP-x_thiolase"/>
    <property type="match status" value="1"/>
</dbReference>
<dbReference type="PIRSF" id="PIRSF000429">
    <property type="entry name" value="Ac-CoA_Ac_transf"/>
    <property type="match status" value="1"/>
</dbReference>
<name>A0A916W4B6_9HYPH</name>
<evidence type="ECO:0000313" key="4">
    <source>
        <dbReference type="Proteomes" id="UP000636264"/>
    </source>
</evidence>
<dbReference type="InterPro" id="IPR002155">
    <property type="entry name" value="Thiolase"/>
</dbReference>
<dbReference type="PANTHER" id="PTHR42870:SF1">
    <property type="entry name" value="NON-SPECIFIC LIPID-TRANSFER PROTEIN-LIKE 2"/>
    <property type="match status" value="1"/>
</dbReference>